<protein>
    <submittedName>
        <fullName evidence="2">Dedicator of cytokinesis protein 2</fullName>
    </submittedName>
</protein>
<feature type="region of interest" description="Disordered" evidence="1">
    <location>
        <begin position="45"/>
        <end position="70"/>
    </location>
</feature>
<accession>A0A5E4D5S8</accession>
<dbReference type="AlphaFoldDB" id="A0A5E4D5S8"/>
<reference evidence="2" key="2">
    <citation type="submission" date="2020-08" db="EMBL/GenBank/DDBJ databases">
        <authorList>
            <person name="Shumante A."/>
            <person name="Zimin A.V."/>
            <person name="Puiu D."/>
            <person name="Salzberg S.L."/>
        </authorList>
    </citation>
    <scope>NUCLEOTIDE SEQUENCE</scope>
    <source>
        <strain evidence="2">WC2-LM</strain>
        <tissue evidence="2">Liver</tissue>
    </source>
</reference>
<evidence type="ECO:0000313" key="3">
    <source>
        <dbReference type="EMBL" id="VTJ89564.1"/>
    </source>
</evidence>
<organism evidence="3 4">
    <name type="scientific">Marmota monax</name>
    <name type="common">Woodchuck</name>
    <dbReference type="NCBI Taxonomy" id="9995"/>
    <lineage>
        <taxon>Eukaryota</taxon>
        <taxon>Metazoa</taxon>
        <taxon>Chordata</taxon>
        <taxon>Craniata</taxon>
        <taxon>Vertebrata</taxon>
        <taxon>Euteleostomi</taxon>
        <taxon>Mammalia</taxon>
        <taxon>Eutheria</taxon>
        <taxon>Euarchontoglires</taxon>
        <taxon>Glires</taxon>
        <taxon>Rodentia</taxon>
        <taxon>Sciuromorpha</taxon>
        <taxon>Sciuridae</taxon>
        <taxon>Xerinae</taxon>
        <taxon>Marmotini</taxon>
        <taxon>Marmota</taxon>
    </lineage>
</organism>
<dbReference type="EMBL" id="WJEC01007800">
    <property type="protein sequence ID" value="KAF7467738.1"/>
    <property type="molecule type" value="Genomic_DNA"/>
</dbReference>
<proteinExistence type="predicted"/>
<evidence type="ECO:0000256" key="1">
    <source>
        <dbReference type="SAM" id="MobiDB-lite"/>
    </source>
</evidence>
<evidence type="ECO:0000313" key="2">
    <source>
        <dbReference type="EMBL" id="KAF7467738.1"/>
    </source>
</evidence>
<reference evidence="3 4" key="1">
    <citation type="submission" date="2019-04" db="EMBL/GenBank/DDBJ databases">
        <authorList>
            <person name="Alioto T."/>
            <person name="Alioto T."/>
        </authorList>
    </citation>
    <scope>NUCLEOTIDE SEQUENCE [LARGE SCALE GENOMIC DNA]</scope>
</reference>
<feature type="compositionally biased region" description="Polar residues" evidence="1">
    <location>
        <begin position="7"/>
        <end position="24"/>
    </location>
</feature>
<keyword evidence="4" id="KW-1185">Reference proteome</keyword>
<dbReference type="Proteomes" id="UP000335636">
    <property type="component" value="Unassembled WGS sequence"/>
</dbReference>
<dbReference type="EMBL" id="CABDUW010003637">
    <property type="protein sequence ID" value="VTJ89564.1"/>
    <property type="molecule type" value="Genomic_DNA"/>
</dbReference>
<feature type="region of interest" description="Disordered" evidence="1">
    <location>
        <begin position="1"/>
        <end position="24"/>
    </location>
</feature>
<gene>
    <name evidence="2" type="ORF">GHT09_000864</name>
    <name evidence="3" type="ORF">MONAX_5E015426</name>
</gene>
<dbReference type="Proteomes" id="UP000662637">
    <property type="component" value="Unassembled WGS sequence"/>
</dbReference>
<name>A0A5E4D5S8_MARMO</name>
<evidence type="ECO:0000313" key="4">
    <source>
        <dbReference type="Proteomes" id="UP000335636"/>
    </source>
</evidence>
<sequence length="101" mass="10757">MWRGQQEEASLLTSPSPVCLSSQGVSRLPSWDVNIRLGHETVLQEEAAGEESLHPSGHAPALERPPPLASPYTTGTAWNSLHCLCSILSPGTPCRVSPSSL</sequence>